<comment type="caution">
    <text evidence="1">The sequence shown here is derived from an EMBL/GenBank/DDBJ whole genome shotgun (WGS) entry which is preliminary data.</text>
</comment>
<organism evidence="1 2">
    <name type="scientific">Cellulomonas cellasea DSM 20118</name>
    <dbReference type="NCBI Taxonomy" id="1408250"/>
    <lineage>
        <taxon>Bacteria</taxon>
        <taxon>Bacillati</taxon>
        <taxon>Actinomycetota</taxon>
        <taxon>Actinomycetes</taxon>
        <taxon>Micrococcales</taxon>
        <taxon>Cellulomonadaceae</taxon>
        <taxon>Cellulomonas</taxon>
    </lineage>
</organism>
<protein>
    <submittedName>
        <fullName evidence="1">Uncharacterized protein</fullName>
    </submittedName>
</protein>
<evidence type="ECO:0000313" key="2">
    <source>
        <dbReference type="Proteomes" id="UP000029833"/>
    </source>
</evidence>
<keyword evidence="2" id="KW-1185">Reference proteome</keyword>
<dbReference type="AlphaFoldDB" id="A0A0A0BA60"/>
<dbReference type="Proteomes" id="UP000029833">
    <property type="component" value="Unassembled WGS sequence"/>
</dbReference>
<gene>
    <name evidence="1" type="ORF">Q760_13590</name>
</gene>
<proteinExistence type="predicted"/>
<accession>A0A0A0BA60</accession>
<name>A0A0A0BA60_9CELL</name>
<evidence type="ECO:0000313" key="1">
    <source>
        <dbReference type="EMBL" id="KGM03765.1"/>
    </source>
</evidence>
<reference evidence="1 2" key="1">
    <citation type="submission" date="2013-10" db="EMBL/GenBank/DDBJ databases">
        <authorList>
            <person name="Wang G."/>
            <person name="Zhuang W."/>
        </authorList>
    </citation>
    <scope>NUCLEOTIDE SEQUENCE [LARGE SCALE GENOMIC DNA]</scope>
    <source>
        <strain evidence="1 2">DSM 20118</strain>
    </source>
</reference>
<sequence>MTTHFRYEERRLLDVLDGVLDDAVTPSEVFGPLV</sequence>
<dbReference type="EMBL" id="AXNT01000005">
    <property type="protein sequence ID" value="KGM03765.1"/>
    <property type="molecule type" value="Genomic_DNA"/>
</dbReference>